<keyword evidence="10 11" id="KW-0407">Ion channel</keyword>
<evidence type="ECO:0000313" key="13">
    <source>
        <dbReference type="EMBL" id="CAL5138248.1"/>
    </source>
</evidence>
<comment type="similarity">
    <text evidence="11">Belongs to the amiloride-sensitive sodium channel (TC 1.A.6) family.</text>
</comment>
<feature type="compositionally biased region" description="Polar residues" evidence="12">
    <location>
        <begin position="575"/>
        <end position="585"/>
    </location>
</feature>
<dbReference type="GO" id="GO:0015280">
    <property type="term" value="F:ligand-gated sodium channel activity"/>
    <property type="evidence" value="ECO:0007669"/>
    <property type="project" value="TreeGrafter"/>
</dbReference>
<evidence type="ECO:0000256" key="11">
    <source>
        <dbReference type="RuleBase" id="RU000679"/>
    </source>
</evidence>
<organism evidence="13 14">
    <name type="scientific">Calicophoron daubneyi</name>
    <name type="common">Rumen fluke</name>
    <name type="synonym">Paramphistomum daubneyi</name>
    <dbReference type="NCBI Taxonomy" id="300641"/>
    <lineage>
        <taxon>Eukaryota</taxon>
        <taxon>Metazoa</taxon>
        <taxon>Spiralia</taxon>
        <taxon>Lophotrochozoa</taxon>
        <taxon>Platyhelminthes</taxon>
        <taxon>Trematoda</taxon>
        <taxon>Digenea</taxon>
        <taxon>Plagiorchiida</taxon>
        <taxon>Pronocephalata</taxon>
        <taxon>Paramphistomoidea</taxon>
        <taxon>Paramphistomidae</taxon>
        <taxon>Calicophoron</taxon>
    </lineage>
</organism>
<comment type="caution">
    <text evidence="13">The sequence shown here is derived from an EMBL/GenBank/DDBJ whole genome shotgun (WGS) entry which is preliminary data.</text>
</comment>
<dbReference type="GO" id="GO:0005886">
    <property type="term" value="C:plasma membrane"/>
    <property type="evidence" value="ECO:0007669"/>
    <property type="project" value="TreeGrafter"/>
</dbReference>
<evidence type="ECO:0000256" key="3">
    <source>
        <dbReference type="ARBA" id="ARBA00022461"/>
    </source>
</evidence>
<evidence type="ECO:0000256" key="9">
    <source>
        <dbReference type="ARBA" id="ARBA00023201"/>
    </source>
</evidence>
<evidence type="ECO:0000256" key="2">
    <source>
        <dbReference type="ARBA" id="ARBA00022448"/>
    </source>
</evidence>
<evidence type="ECO:0000256" key="5">
    <source>
        <dbReference type="ARBA" id="ARBA00022989"/>
    </source>
</evidence>
<evidence type="ECO:0000256" key="1">
    <source>
        <dbReference type="ARBA" id="ARBA00004141"/>
    </source>
</evidence>
<comment type="subcellular location">
    <subcellularLocation>
        <location evidence="1">Membrane</location>
        <topology evidence="1">Multi-pass membrane protein</topology>
    </subcellularLocation>
</comment>
<keyword evidence="4 11" id="KW-0812">Transmembrane</keyword>
<proteinExistence type="inferred from homology"/>
<dbReference type="Gene3D" id="2.60.470.10">
    <property type="entry name" value="Acid-sensing ion channels like domains"/>
    <property type="match status" value="1"/>
</dbReference>
<feature type="compositionally biased region" description="Polar residues" evidence="12">
    <location>
        <begin position="1063"/>
        <end position="1107"/>
    </location>
</feature>
<sequence>MFHIFLPSNSILIDASLAPIYGKSRNNVTVAVETYRTACLVLCVAVASLTTYRVHIWLTHYKNLGSKMMISAYDERQHDLPFPLVTICNINPARGTELYDTHPTSSGSQGSEYELFTDAYQGRTTDNVHRDKLKLSVYHLIDRASHRLTDMLKSCTVGRKVCFATNFTKSMLPTGSCYTFNGVSNVFDELQLTLDPQSYDYVVPNQGFVGFRILLHSQGDPLWALMPTAVYAGPTFHTMLRVVGLKKVYKEHCVPQKHWARCIERCVQDALNNSCHCHMPDCTLLDMTRCKIKMKTMAEDIPPSQCRCQNPCERITYSIESITQALKTPLFAHSSRFYSMTTGVLGKSFVQRRETGALEGQSTATSLPSGVDYQRAIDGHSSKARTTYVSKEAEKYQREVWDGSLIQTWAFLREANRTAFEQLRQLSRLLQTLHMDLQTVERAVASVQVKHNPPPVSVDVQPAKWELPFRELAASGEPQSHTPDRVSGLCMNTEEDARMLARVHQLGEEFVRLFRQSVLFRDIPRIPGEDFHVHLVRLFFLQTVPELDQLATHLKHNDLFSDVTMLDLQRKAHQCKQTSSGGNSESRAKAPVGPNDTNGARRMIFAHTAAGEVQASEDIVSLQAVLLNTDSQFRKLRDGFTRLVKENEALVSTTSIDRDRLISATKLTHWSALVTMTIRATRDQNRLVRLASVQTIYNPMTELIDLIVSGLVLAFLAVFLLDVCATRRSGDRGSVCCAQSYETNGAAGDDLSPNKPPLLICSDRYPLEAFPEATHLAAVINSDLVGNSVKRYRPTEIDLLAMRPATVTTTPTSGGTCPFCPLSTSILSPNIVSHQDCVYRPTVQNPPQSHCANPSVTVSEQAAIDLTSSTLDADSAAVPSHAIAQSSAEITSNPMWSTPHRPVGSQSSRPTREVAEATSHNPTQPCSSSVNDTHSKLTSFVPSVRHGKIASFIKEMETNEAEILLEVFYDNLSGVLSENEDAEYSFEDREDDSSDSEIIRPVKKSKVAVVSSCSRRKEQDVYTIEGTENPPQFQESPPILVQRIRNDGLSYETIVSALKSPHLTGQGNTESTLNEPRLSDSSQFRTDSWSGLSTEQQPQLPGHAQMQNRNIVYSYHAKADTMDPQVSQIYFRNHPSSVPLCSGTAAAAANAASDFHTLPRNATLSGASPMFDTFLVTSSASFASHSVPCGPTSSTRSALLVVPTTLS</sequence>
<evidence type="ECO:0000256" key="4">
    <source>
        <dbReference type="ARBA" id="ARBA00022692"/>
    </source>
</evidence>
<evidence type="ECO:0000256" key="6">
    <source>
        <dbReference type="ARBA" id="ARBA00023053"/>
    </source>
</evidence>
<dbReference type="EMBL" id="CAXLJL010000489">
    <property type="protein sequence ID" value="CAL5138248.1"/>
    <property type="molecule type" value="Genomic_DNA"/>
</dbReference>
<dbReference type="AlphaFoldDB" id="A0AAV2TLX1"/>
<evidence type="ECO:0000256" key="12">
    <source>
        <dbReference type="SAM" id="MobiDB-lite"/>
    </source>
</evidence>
<feature type="region of interest" description="Disordered" evidence="12">
    <location>
        <begin position="888"/>
        <end position="933"/>
    </location>
</feature>
<evidence type="ECO:0000256" key="8">
    <source>
        <dbReference type="ARBA" id="ARBA00023136"/>
    </source>
</evidence>
<reference evidence="13" key="1">
    <citation type="submission" date="2024-06" db="EMBL/GenBank/DDBJ databases">
        <authorList>
            <person name="Liu X."/>
            <person name="Lenzi L."/>
            <person name="Haldenby T S."/>
            <person name="Uol C."/>
        </authorList>
    </citation>
    <scope>NUCLEOTIDE SEQUENCE</scope>
</reference>
<evidence type="ECO:0000256" key="10">
    <source>
        <dbReference type="ARBA" id="ARBA00023303"/>
    </source>
</evidence>
<feature type="region of interest" description="Disordered" evidence="12">
    <location>
        <begin position="571"/>
        <end position="597"/>
    </location>
</feature>
<keyword evidence="2 11" id="KW-0813">Transport</keyword>
<keyword evidence="9 11" id="KW-0739">Sodium transport</keyword>
<evidence type="ECO:0000256" key="7">
    <source>
        <dbReference type="ARBA" id="ARBA00023065"/>
    </source>
</evidence>
<accession>A0AAV2TLX1</accession>
<dbReference type="PANTHER" id="PTHR11690">
    <property type="entry name" value="AMILORIDE-SENSITIVE SODIUM CHANNEL-RELATED"/>
    <property type="match status" value="1"/>
</dbReference>
<keyword evidence="6" id="KW-0915">Sodium</keyword>
<feature type="region of interest" description="Disordered" evidence="12">
    <location>
        <begin position="1061"/>
        <end position="1107"/>
    </location>
</feature>
<dbReference type="Proteomes" id="UP001497525">
    <property type="component" value="Unassembled WGS sequence"/>
</dbReference>
<keyword evidence="8" id="KW-0472">Membrane</keyword>
<dbReference type="Pfam" id="PF00858">
    <property type="entry name" value="ASC"/>
    <property type="match status" value="1"/>
</dbReference>
<keyword evidence="7 11" id="KW-0406">Ion transport</keyword>
<keyword evidence="3 11" id="KW-0894">Sodium channel</keyword>
<dbReference type="InterPro" id="IPR001873">
    <property type="entry name" value="ENaC"/>
</dbReference>
<evidence type="ECO:0000313" key="14">
    <source>
        <dbReference type="Proteomes" id="UP001497525"/>
    </source>
</evidence>
<feature type="compositionally biased region" description="Polar residues" evidence="12">
    <location>
        <begin position="918"/>
        <end position="933"/>
    </location>
</feature>
<gene>
    <name evidence="13" type="ORF">CDAUBV1_LOCUS12851</name>
</gene>
<name>A0AAV2TLX1_CALDB</name>
<protein>
    <submittedName>
        <fullName evidence="13">Uncharacterized protein</fullName>
    </submittedName>
</protein>
<keyword evidence="5" id="KW-1133">Transmembrane helix</keyword>